<gene>
    <name evidence="5" type="ORF">GQ466_05080</name>
</gene>
<dbReference type="PANTHER" id="PTHR30329:SF21">
    <property type="entry name" value="LIPOPROTEIN YIAD-RELATED"/>
    <property type="match status" value="1"/>
</dbReference>
<dbReference type="Proteomes" id="UP000431901">
    <property type="component" value="Unassembled WGS sequence"/>
</dbReference>
<keyword evidence="3" id="KW-1133">Transmembrane helix</keyword>
<dbReference type="SUPFAM" id="SSF48452">
    <property type="entry name" value="TPR-like"/>
    <property type="match status" value="1"/>
</dbReference>
<evidence type="ECO:0000256" key="3">
    <source>
        <dbReference type="SAM" id="Phobius"/>
    </source>
</evidence>
<dbReference type="InterPro" id="IPR036737">
    <property type="entry name" value="OmpA-like_sf"/>
</dbReference>
<dbReference type="InterPro" id="IPR006665">
    <property type="entry name" value="OmpA-like"/>
</dbReference>
<dbReference type="PANTHER" id="PTHR30329">
    <property type="entry name" value="STATOR ELEMENT OF FLAGELLAR MOTOR COMPLEX"/>
    <property type="match status" value="1"/>
</dbReference>
<evidence type="ECO:0000259" key="4">
    <source>
        <dbReference type="PROSITE" id="PS51123"/>
    </source>
</evidence>
<evidence type="ECO:0000256" key="1">
    <source>
        <dbReference type="PROSITE-ProRule" id="PRU00473"/>
    </source>
</evidence>
<dbReference type="GO" id="GO:0016020">
    <property type="term" value="C:membrane"/>
    <property type="evidence" value="ECO:0007669"/>
    <property type="project" value="UniProtKB-UniRule"/>
</dbReference>
<dbReference type="Gene3D" id="1.25.40.10">
    <property type="entry name" value="Tetratricopeptide repeat domain"/>
    <property type="match status" value="1"/>
</dbReference>
<proteinExistence type="predicted"/>
<keyword evidence="3" id="KW-0812">Transmembrane</keyword>
<feature type="transmembrane region" description="Helical" evidence="3">
    <location>
        <begin position="101"/>
        <end position="124"/>
    </location>
</feature>
<evidence type="ECO:0000313" key="5">
    <source>
        <dbReference type="EMBL" id="MXQ63402.1"/>
    </source>
</evidence>
<dbReference type="InterPro" id="IPR050330">
    <property type="entry name" value="Bact_OuterMem_StrucFunc"/>
</dbReference>
<dbReference type="OrthoDB" id="5146906at2"/>
<comment type="caution">
    <text evidence="5">The sequence shown here is derived from an EMBL/GenBank/DDBJ whole genome shotgun (WGS) entry which is preliminary data.</text>
</comment>
<keyword evidence="1 3" id="KW-0472">Membrane</keyword>
<accession>A0A6I4W9I1</accession>
<dbReference type="SUPFAM" id="SSF103088">
    <property type="entry name" value="OmpA-like"/>
    <property type="match status" value="1"/>
</dbReference>
<feature type="domain" description="OmpA-like" evidence="4">
    <location>
        <begin position="167"/>
        <end position="284"/>
    </location>
</feature>
<organism evidence="5 6">
    <name type="scientific">Actinomadura rayongensis</name>
    <dbReference type="NCBI Taxonomy" id="1429076"/>
    <lineage>
        <taxon>Bacteria</taxon>
        <taxon>Bacillati</taxon>
        <taxon>Actinomycetota</taxon>
        <taxon>Actinomycetes</taxon>
        <taxon>Streptosporangiales</taxon>
        <taxon>Thermomonosporaceae</taxon>
        <taxon>Actinomadura</taxon>
    </lineage>
</organism>
<dbReference type="Pfam" id="PF00691">
    <property type="entry name" value="OmpA"/>
    <property type="match status" value="1"/>
</dbReference>
<dbReference type="RefSeq" id="WP_161101569.1">
    <property type="nucleotide sequence ID" value="NZ_JBHLYI010000002.1"/>
</dbReference>
<keyword evidence="6" id="KW-1185">Reference proteome</keyword>
<sequence length="286" mass="29604">MNELHATARLAAREVALAQATRLARAGRLAEARDLLEQAFPDGERTAPVLDLLARVRAQQGDLDAADRHWAEAERLAPGDPDVIAARARVAALRGRRVTRFGWPAAAGIALVLALVAGGGAFAVTRASDSDPVAVAPAAPPPPPSLASGSPLDALDLRVPGVRVVRQAGELSVTFRRGLFDKGATLSPRGRAVLAALGRRLRPEADRLRVSIIGHTDGAGGDYTANAELGSVRAAVVREALRASAGIPTSRFAVSSLGGELRPFKGAAGDARNRTVTLRISATGGS</sequence>
<name>A0A6I4W9I1_9ACTN</name>
<protein>
    <submittedName>
        <fullName evidence="5">OmpA family protein</fullName>
    </submittedName>
</protein>
<dbReference type="AlphaFoldDB" id="A0A6I4W9I1"/>
<dbReference type="InterPro" id="IPR011990">
    <property type="entry name" value="TPR-like_helical_dom_sf"/>
</dbReference>
<feature type="region of interest" description="Disordered" evidence="2">
    <location>
        <begin position="132"/>
        <end position="151"/>
    </location>
</feature>
<dbReference type="EMBL" id="WUTW01000001">
    <property type="protein sequence ID" value="MXQ63402.1"/>
    <property type="molecule type" value="Genomic_DNA"/>
</dbReference>
<evidence type="ECO:0000313" key="6">
    <source>
        <dbReference type="Proteomes" id="UP000431901"/>
    </source>
</evidence>
<reference evidence="5 6" key="1">
    <citation type="submission" date="2019-12" db="EMBL/GenBank/DDBJ databases">
        <title>Nocardia macrotermitis sp. nov. and Nocardia aurantia sp. nov., isolated from the gut of the fungus growing-termite Macrotermes natalensis.</title>
        <authorList>
            <person name="Christine B."/>
            <person name="Rene B."/>
        </authorList>
    </citation>
    <scope>NUCLEOTIDE SEQUENCE [LARGE SCALE GENOMIC DNA]</scope>
    <source>
        <strain evidence="5 6">DSM 102126</strain>
    </source>
</reference>
<evidence type="ECO:0000256" key="2">
    <source>
        <dbReference type="SAM" id="MobiDB-lite"/>
    </source>
</evidence>
<dbReference type="Gene3D" id="3.30.1330.60">
    <property type="entry name" value="OmpA-like domain"/>
    <property type="match status" value="1"/>
</dbReference>
<dbReference type="PROSITE" id="PS51123">
    <property type="entry name" value="OMPA_2"/>
    <property type="match status" value="1"/>
</dbReference>